<accession>A0A3P3DAL7</accession>
<sequence length="225" mass="25395">MTDETMTPELLPVEVSAELQAMLDRFPLPPGVMDADCNQEEIAQALNTTVNTVAKWIRHDQMPVAQAGGNGRAYVLRLSHCWAWRKAREADVDLRNRHNRDQVAALQASFLGLTIDDPQANMTPQQRRDAAQADIAWSKASHMRRQLVPLGDVVDLLESLFRIVREGVEALPDRLERELGLRPEQVAAVVRFGDDVLQSMTARIEEAELSERDVPDVEVQRQWVI</sequence>
<dbReference type="SUPFAM" id="SSF46955">
    <property type="entry name" value="Putative DNA-binding domain"/>
    <property type="match status" value="1"/>
</dbReference>
<dbReference type="InterPro" id="IPR009061">
    <property type="entry name" value="DNA-bd_dom_put_sf"/>
</dbReference>
<proteinExistence type="predicted"/>
<protein>
    <submittedName>
        <fullName evidence="1">DUF1441 family protein</fullName>
    </submittedName>
</protein>
<comment type="caution">
    <text evidence="1">The sequence shown here is derived from an EMBL/GenBank/DDBJ whole genome shotgun (WGS) entry which is preliminary data.</text>
</comment>
<keyword evidence="2" id="KW-1185">Reference proteome</keyword>
<dbReference type="OrthoDB" id="8410638at2"/>
<reference evidence="1 2" key="1">
    <citation type="submission" date="2018-11" db="EMBL/GenBank/DDBJ databases">
        <title>Gemmobacter sp. nov., YIM 102744-1 draft genome.</title>
        <authorList>
            <person name="Li G."/>
            <person name="Jiang Y."/>
        </authorList>
    </citation>
    <scope>NUCLEOTIDE SEQUENCE [LARGE SCALE GENOMIC DNA]</scope>
    <source>
        <strain evidence="1 2">YIM 102744-1</strain>
    </source>
</reference>
<dbReference type="InterPro" id="IPR036388">
    <property type="entry name" value="WH-like_DNA-bd_sf"/>
</dbReference>
<dbReference type="EMBL" id="RRAZ01000030">
    <property type="protein sequence ID" value="RRH71393.1"/>
    <property type="molecule type" value="Genomic_DNA"/>
</dbReference>
<name>A0A3P3DAL7_9RHOB</name>
<dbReference type="RefSeq" id="WP_124966259.1">
    <property type="nucleotide sequence ID" value="NZ_RRAZ01000030.1"/>
</dbReference>
<gene>
    <name evidence="1" type="ORF">EG244_16390</name>
</gene>
<dbReference type="InterPro" id="IPR009901">
    <property type="entry name" value="Phage_VT1-Sakai_H0025"/>
</dbReference>
<dbReference type="Gene3D" id="1.10.10.10">
    <property type="entry name" value="Winged helix-like DNA-binding domain superfamily/Winged helix DNA-binding domain"/>
    <property type="match status" value="1"/>
</dbReference>
<dbReference type="AlphaFoldDB" id="A0A3P3DAL7"/>
<dbReference type="Proteomes" id="UP000282125">
    <property type="component" value="Unassembled WGS sequence"/>
</dbReference>
<evidence type="ECO:0000313" key="1">
    <source>
        <dbReference type="EMBL" id="RRH71393.1"/>
    </source>
</evidence>
<organism evidence="1 2">
    <name type="scientific">Falsigemmobacter faecalis</name>
    <dbReference type="NCBI Taxonomy" id="2488730"/>
    <lineage>
        <taxon>Bacteria</taxon>
        <taxon>Pseudomonadati</taxon>
        <taxon>Pseudomonadota</taxon>
        <taxon>Alphaproteobacteria</taxon>
        <taxon>Rhodobacterales</taxon>
        <taxon>Paracoccaceae</taxon>
        <taxon>Falsigemmobacter</taxon>
    </lineage>
</organism>
<dbReference type="Pfam" id="PF07278">
    <property type="entry name" value="DUF1441"/>
    <property type="match status" value="1"/>
</dbReference>
<evidence type="ECO:0000313" key="2">
    <source>
        <dbReference type="Proteomes" id="UP000282125"/>
    </source>
</evidence>